<sequence length="224" mass="24874">METLENMVTEEQRRTPLEHSIFNSPVPCPDFEVSIKPHSSTQSQVDQDHVSLAPYQTKTPTQDRVESDHRRHVVPDDFTLASYQTKCPRQEHVEPGNLAIASTHKKFSKCSTHNSSILHITDRTSEKGPLTDEEKAHSCANTGNKGQLFNVSFAVFSCLACFWPTGLVAIYYAKQASRLHKEGKFSEAAKFEHSARTLSGVSVSIGLLWIGIVVVVSILKATSH</sequence>
<evidence type="ECO:0000313" key="7">
    <source>
        <dbReference type="EMBL" id="KAH3781454.1"/>
    </source>
</evidence>
<dbReference type="InterPro" id="IPR051423">
    <property type="entry name" value="CD225/Dispanin"/>
</dbReference>
<keyword evidence="3 6" id="KW-0812">Transmembrane</keyword>
<dbReference type="AlphaFoldDB" id="A0A9D4EL99"/>
<evidence type="ECO:0000256" key="1">
    <source>
        <dbReference type="ARBA" id="ARBA00004370"/>
    </source>
</evidence>
<reference evidence="7" key="1">
    <citation type="journal article" date="2019" name="bioRxiv">
        <title>The Genome of the Zebra Mussel, Dreissena polymorpha: A Resource for Invasive Species Research.</title>
        <authorList>
            <person name="McCartney M.A."/>
            <person name="Auch B."/>
            <person name="Kono T."/>
            <person name="Mallez S."/>
            <person name="Zhang Y."/>
            <person name="Obille A."/>
            <person name="Becker A."/>
            <person name="Abrahante J.E."/>
            <person name="Garbe J."/>
            <person name="Badalamenti J.P."/>
            <person name="Herman A."/>
            <person name="Mangelson H."/>
            <person name="Liachko I."/>
            <person name="Sullivan S."/>
            <person name="Sone E.D."/>
            <person name="Koren S."/>
            <person name="Silverstein K.A.T."/>
            <person name="Beckman K.B."/>
            <person name="Gohl D.M."/>
        </authorList>
    </citation>
    <scope>NUCLEOTIDE SEQUENCE</scope>
    <source>
        <strain evidence="7">Duluth1</strain>
        <tissue evidence="7">Whole animal</tissue>
    </source>
</reference>
<evidence type="ECO:0000313" key="8">
    <source>
        <dbReference type="Proteomes" id="UP000828390"/>
    </source>
</evidence>
<protein>
    <submittedName>
        <fullName evidence="7">Uncharacterized protein</fullName>
    </submittedName>
</protein>
<organism evidence="7 8">
    <name type="scientific">Dreissena polymorpha</name>
    <name type="common">Zebra mussel</name>
    <name type="synonym">Mytilus polymorpha</name>
    <dbReference type="NCBI Taxonomy" id="45954"/>
    <lineage>
        <taxon>Eukaryota</taxon>
        <taxon>Metazoa</taxon>
        <taxon>Spiralia</taxon>
        <taxon>Lophotrochozoa</taxon>
        <taxon>Mollusca</taxon>
        <taxon>Bivalvia</taxon>
        <taxon>Autobranchia</taxon>
        <taxon>Heteroconchia</taxon>
        <taxon>Euheterodonta</taxon>
        <taxon>Imparidentia</taxon>
        <taxon>Neoheterodontei</taxon>
        <taxon>Myida</taxon>
        <taxon>Dreissenoidea</taxon>
        <taxon>Dreissenidae</taxon>
        <taxon>Dreissena</taxon>
    </lineage>
</organism>
<evidence type="ECO:0000256" key="6">
    <source>
        <dbReference type="SAM" id="Phobius"/>
    </source>
</evidence>
<keyword evidence="8" id="KW-1185">Reference proteome</keyword>
<gene>
    <name evidence="7" type="ORF">DPMN_159284</name>
</gene>
<comment type="similarity">
    <text evidence="2">Belongs to the CD225/Dispanin family.</text>
</comment>
<dbReference type="PANTHER" id="PTHR14948:SF25">
    <property type="entry name" value="DUF4190 DOMAIN-CONTAINING PROTEIN"/>
    <property type="match status" value="1"/>
</dbReference>
<reference evidence="7" key="2">
    <citation type="submission" date="2020-11" db="EMBL/GenBank/DDBJ databases">
        <authorList>
            <person name="McCartney M.A."/>
            <person name="Auch B."/>
            <person name="Kono T."/>
            <person name="Mallez S."/>
            <person name="Becker A."/>
            <person name="Gohl D.M."/>
            <person name="Silverstein K.A.T."/>
            <person name="Koren S."/>
            <person name="Bechman K.B."/>
            <person name="Herman A."/>
            <person name="Abrahante J.E."/>
            <person name="Garbe J."/>
        </authorList>
    </citation>
    <scope>NUCLEOTIDE SEQUENCE</scope>
    <source>
        <strain evidence="7">Duluth1</strain>
        <tissue evidence="7">Whole animal</tissue>
    </source>
</reference>
<evidence type="ECO:0000256" key="3">
    <source>
        <dbReference type="ARBA" id="ARBA00022692"/>
    </source>
</evidence>
<comment type="caution">
    <text evidence="7">The sequence shown here is derived from an EMBL/GenBank/DDBJ whole genome shotgun (WGS) entry which is preliminary data.</text>
</comment>
<name>A0A9D4EL99_DREPO</name>
<comment type="subcellular location">
    <subcellularLocation>
        <location evidence="1">Membrane</location>
    </subcellularLocation>
</comment>
<evidence type="ECO:0000256" key="4">
    <source>
        <dbReference type="ARBA" id="ARBA00022989"/>
    </source>
</evidence>
<dbReference type="Pfam" id="PF04505">
    <property type="entry name" value="CD225"/>
    <property type="match status" value="1"/>
</dbReference>
<evidence type="ECO:0000256" key="2">
    <source>
        <dbReference type="ARBA" id="ARBA00006843"/>
    </source>
</evidence>
<evidence type="ECO:0000256" key="5">
    <source>
        <dbReference type="ARBA" id="ARBA00023136"/>
    </source>
</evidence>
<dbReference type="PANTHER" id="PTHR14948">
    <property type="entry name" value="NG5"/>
    <property type="match status" value="1"/>
</dbReference>
<keyword evidence="4 6" id="KW-1133">Transmembrane helix</keyword>
<accession>A0A9D4EL99</accession>
<keyword evidence="5 6" id="KW-0472">Membrane</keyword>
<dbReference type="InterPro" id="IPR007593">
    <property type="entry name" value="CD225/Dispanin_fam"/>
</dbReference>
<dbReference type="Proteomes" id="UP000828390">
    <property type="component" value="Unassembled WGS sequence"/>
</dbReference>
<feature type="transmembrane region" description="Helical" evidence="6">
    <location>
        <begin position="148"/>
        <end position="173"/>
    </location>
</feature>
<dbReference type="EMBL" id="JAIWYP010000008">
    <property type="protein sequence ID" value="KAH3781454.1"/>
    <property type="molecule type" value="Genomic_DNA"/>
</dbReference>
<proteinExistence type="inferred from homology"/>
<dbReference type="GO" id="GO:0016020">
    <property type="term" value="C:membrane"/>
    <property type="evidence" value="ECO:0007669"/>
    <property type="project" value="UniProtKB-SubCell"/>
</dbReference>
<feature type="transmembrane region" description="Helical" evidence="6">
    <location>
        <begin position="194"/>
        <end position="219"/>
    </location>
</feature>